<keyword evidence="3" id="KW-0812">Transmembrane</keyword>
<name>A0A9P0A3Z6_BEMTA</name>
<dbReference type="InterPro" id="IPR013783">
    <property type="entry name" value="Ig-like_fold"/>
</dbReference>
<evidence type="ECO:0000256" key="1">
    <source>
        <dbReference type="ARBA" id="ARBA00023157"/>
    </source>
</evidence>
<dbReference type="Gene3D" id="2.60.40.10">
    <property type="entry name" value="Immunoglobulins"/>
    <property type="match status" value="2"/>
</dbReference>
<dbReference type="InterPro" id="IPR007110">
    <property type="entry name" value="Ig-like_dom"/>
</dbReference>
<organism evidence="5 6">
    <name type="scientific">Bemisia tabaci</name>
    <name type="common">Sweetpotato whitefly</name>
    <name type="synonym">Aleurodes tabaci</name>
    <dbReference type="NCBI Taxonomy" id="7038"/>
    <lineage>
        <taxon>Eukaryota</taxon>
        <taxon>Metazoa</taxon>
        <taxon>Ecdysozoa</taxon>
        <taxon>Arthropoda</taxon>
        <taxon>Hexapoda</taxon>
        <taxon>Insecta</taxon>
        <taxon>Pterygota</taxon>
        <taxon>Neoptera</taxon>
        <taxon>Paraneoptera</taxon>
        <taxon>Hemiptera</taxon>
        <taxon>Sternorrhyncha</taxon>
        <taxon>Aleyrodoidea</taxon>
        <taxon>Aleyrodidae</taxon>
        <taxon>Aleyrodinae</taxon>
        <taxon>Bemisia</taxon>
    </lineage>
</organism>
<reference evidence="5" key="1">
    <citation type="submission" date="2021-12" db="EMBL/GenBank/DDBJ databases">
        <authorList>
            <person name="King R."/>
        </authorList>
    </citation>
    <scope>NUCLEOTIDE SEQUENCE</scope>
</reference>
<dbReference type="Pfam" id="PF08205">
    <property type="entry name" value="C2-set_2"/>
    <property type="match status" value="1"/>
</dbReference>
<dbReference type="EMBL" id="OU963871">
    <property type="protein sequence ID" value="CAH0383779.1"/>
    <property type="molecule type" value="Genomic_DNA"/>
</dbReference>
<keyword evidence="3" id="KW-0472">Membrane</keyword>
<evidence type="ECO:0000259" key="4">
    <source>
        <dbReference type="PROSITE" id="PS50835"/>
    </source>
</evidence>
<dbReference type="InterPro" id="IPR036179">
    <property type="entry name" value="Ig-like_dom_sf"/>
</dbReference>
<evidence type="ECO:0000256" key="3">
    <source>
        <dbReference type="SAM" id="Phobius"/>
    </source>
</evidence>
<feature type="compositionally biased region" description="Basic and acidic residues" evidence="2">
    <location>
        <begin position="345"/>
        <end position="360"/>
    </location>
</feature>
<evidence type="ECO:0000313" key="5">
    <source>
        <dbReference type="EMBL" id="CAH0383779.1"/>
    </source>
</evidence>
<dbReference type="PANTHER" id="PTHR45889:SF8">
    <property type="entry name" value="IG-LIKE DOMAIN-CONTAINING PROTEIN"/>
    <property type="match status" value="1"/>
</dbReference>
<feature type="region of interest" description="Disordered" evidence="2">
    <location>
        <begin position="1"/>
        <end position="28"/>
    </location>
</feature>
<dbReference type="PANTHER" id="PTHR45889">
    <property type="entry name" value="IG-LIKE DOMAIN-CONTAINING PROTEIN"/>
    <property type="match status" value="1"/>
</dbReference>
<protein>
    <recommendedName>
        <fullName evidence="4">Ig-like domain-containing protein</fullName>
    </recommendedName>
</protein>
<keyword evidence="1" id="KW-1015">Disulfide bond</keyword>
<feature type="domain" description="Ig-like" evidence="4">
    <location>
        <begin position="78"/>
        <end position="181"/>
    </location>
</feature>
<feature type="region of interest" description="Disordered" evidence="2">
    <location>
        <begin position="341"/>
        <end position="360"/>
    </location>
</feature>
<feature type="region of interest" description="Disordered" evidence="2">
    <location>
        <begin position="372"/>
        <end position="422"/>
    </location>
</feature>
<feature type="compositionally biased region" description="Basic and acidic residues" evidence="2">
    <location>
        <begin position="411"/>
        <end position="420"/>
    </location>
</feature>
<keyword evidence="6" id="KW-1185">Reference proteome</keyword>
<keyword evidence="3" id="KW-1133">Transmembrane helix</keyword>
<gene>
    <name evidence="5" type="ORF">BEMITA_LOCUS3195</name>
</gene>
<dbReference type="PROSITE" id="PS50835">
    <property type="entry name" value="IG_LIKE"/>
    <property type="match status" value="1"/>
</dbReference>
<dbReference type="SUPFAM" id="SSF48726">
    <property type="entry name" value="Immunoglobulin"/>
    <property type="match status" value="2"/>
</dbReference>
<feature type="transmembrane region" description="Helical" evidence="3">
    <location>
        <begin position="299"/>
        <end position="318"/>
    </location>
</feature>
<evidence type="ECO:0000313" key="6">
    <source>
        <dbReference type="Proteomes" id="UP001152759"/>
    </source>
</evidence>
<dbReference type="Proteomes" id="UP001152759">
    <property type="component" value="Chromosome 10"/>
</dbReference>
<dbReference type="InterPro" id="IPR013162">
    <property type="entry name" value="CD80_C2-set"/>
</dbReference>
<sequence>MEIPGFPEAVLLAPGKPTPGAPRAQYEGDGFDKGHCGLRLSGIEEKNNGQIKCTLGAQDYTESSQNMTLTVARAPSPPELKFLSPITSGESLREGDAVSLKCTASKGRPIANLTWFIGNDTITEGLSAPTKIKEDYDFYTISQNLTRTLQASDSGKELRCVAGHIALLPPNNQKAHTLRVQFAPKPWEKPHEQLGLVEGQEGKVEVLVQGNPKPTFTWKVGEESFYEGYPDPENKYVVMRSYNKGGDVWASVLKINNLSKEDIKKTYWLRASNVHGERDYEIYISTNTEPRSAVGAKTIIFLFIAIIICAVVALAVFARAKGLWCFAGDALMSGIRQIESSDTESMNHRPGEDKGKKDTKPKISVKAIFKKKWDQKPPEASKPSSNGNSKSDGDKEAQKPETTTVTVVSEEAPKEQKKGNDNIVYAELTLPATSSPVARPRVVEDKTEYAEIIHS</sequence>
<proteinExistence type="predicted"/>
<evidence type="ECO:0000256" key="2">
    <source>
        <dbReference type="SAM" id="MobiDB-lite"/>
    </source>
</evidence>
<dbReference type="AlphaFoldDB" id="A0A9P0A3Z6"/>
<accession>A0A9P0A3Z6</accession>